<dbReference type="Pfam" id="PF10613">
    <property type="entry name" value="Lig_chan-Glu_bd"/>
    <property type="match status" value="1"/>
</dbReference>
<evidence type="ECO:0000256" key="5">
    <source>
        <dbReference type="ARBA" id="ARBA00022729"/>
    </source>
</evidence>
<comment type="subcellular location">
    <subcellularLocation>
        <location evidence="1">Membrane</location>
        <topology evidence="1">Multi-pass membrane protein</topology>
    </subcellularLocation>
</comment>
<sequence>MHSVLLLVLLSQLSLNSLLVYCERPRAVNVGVVLTQDSVIGGVAKVAIEVAVGDINANPSILVGTQLKLILENSNCSSFLGSIAALRVLEKDAVVIIGPQSSTVAHSISFVANGLRIPLLSFAATDPTLSSLQFPYFLRTTQSDFYQMAAMADLIDHFRWKEVIAVFVGDDYGWNGVSSLSDALAKKMSKVVHKVALPVGASSNVISELLNMSKVVGPRVYVVHASPDSGLLIFSVAQKLQMMTDEFVWFATDWLSTSLDSAAEIGDNLVNLTGVIFFRQYIPPSSTKKAFVLRWNELLRKGRVRYRLNTHGFLAYDTVWAVALGINELLSESNNISFSYSKNLQDVKGKLQLGNLKTFDHGQLLLEKLLLLNFTGISGLVQFDSERNLIRGVYEVLNVDNYVIRSVGYWSTHSGLSVLVPTIIYSNAPSNFTENQELGNVVWPGGKTVKPRGYVLASHERPFKVGFPRRVSFTEFSKEIEGTLEVEGYCVDVFKAALKLVPYDVPYQFVPFGDGESSPSYDELVNMVVENVINAAMGDISITTNRTRLVDFTQPYISTGLVVICKVENTKVSSWTFLRPFTTKMWCVLGAFFVIIGFVIWILEHRVNSDFRGPLRRQCMTSLLFSFSTLFHSQQEDTVSTPGRVVMMIWFFLLMVITSSYTASLTSFLTVQQLSSPITGIDSLIASNQPIGYQMGSFSYSYLTSNLNVHRSRLVSLGSQEAYEAALDLGPKNGGVAAIVDELPYVEHFLARTTGYGIVGSSFTKGGWGFAFQRENPLAFDMSTAILQLSESGELQRIHDKWLCVEGCPSHRGDDPNPNHLHLNSFWGLFLVCGMITLSALLIFAIKTIWQFICYERNRDAAAGAEGSSGRSCSAVAWSFLDFVDKKEGAIRHLFSRPKSPSQPHVS</sequence>
<dbReference type="PRINTS" id="PR00248">
    <property type="entry name" value="GPCRMGR"/>
</dbReference>
<dbReference type="Gene3D" id="3.40.190.10">
    <property type="entry name" value="Periplasmic binding protein-like II"/>
    <property type="match status" value="2"/>
</dbReference>
<keyword evidence="12 13" id="KW-0407">Ion channel</keyword>
<keyword evidence="10" id="KW-0325">Glycoprotein</keyword>
<keyword evidence="3 13" id="KW-0813">Transport</keyword>
<dbReference type="InterPro" id="IPR028082">
    <property type="entry name" value="Peripla_BP_I"/>
</dbReference>
<protein>
    <recommendedName>
        <fullName evidence="13">Glutamate receptor</fullName>
    </recommendedName>
</protein>
<dbReference type="Gene3D" id="3.40.50.2300">
    <property type="match status" value="2"/>
</dbReference>
<dbReference type="AlphaFoldDB" id="A0A7I8KBI8"/>
<reference evidence="17" key="1">
    <citation type="submission" date="2020-02" db="EMBL/GenBank/DDBJ databases">
        <authorList>
            <person name="Scholz U."/>
            <person name="Mascher M."/>
            <person name="Fiebig A."/>
        </authorList>
    </citation>
    <scope>NUCLEOTIDE SEQUENCE</scope>
</reference>
<dbReference type="Gene3D" id="1.10.287.70">
    <property type="match status" value="1"/>
</dbReference>
<keyword evidence="4 14" id="KW-0812">Transmembrane</keyword>
<evidence type="ECO:0000256" key="14">
    <source>
        <dbReference type="SAM" id="Phobius"/>
    </source>
</evidence>
<dbReference type="GO" id="GO:1901701">
    <property type="term" value="P:cellular response to oxygen-containing compound"/>
    <property type="evidence" value="ECO:0007669"/>
    <property type="project" value="UniProtKB-ARBA"/>
</dbReference>
<evidence type="ECO:0000256" key="11">
    <source>
        <dbReference type="ARBA" id="ARBA00023286"/>
    </source>
</evidence>
<dbReference type="Pfam" id="PF00060">
    <property type="entry name" value="Lig_chan"/>
    <property type="match status" value="1"/>
</dbReference>
<dbReference type="SMART" id="SM00079">
    <property type="entry name" value="PBPe"/>
    <property type="match status" value="1"/>
</dbReference>
<evidence type="ECO:0000256" key="7">
    <source>
        <dbReference type="ARBA" id="ARBA00023065"/>
    </source>
</evidence>
<keyword evidence="8 13" id="KW-0472">Membrane</keyword>
<evidence type="ECO:0000256" key="6">
    <source>
        <dbReference type="ARBA" id="ARBA00022989"/>
    </source>
</evidence>
<dbReference type="PIRSF" id="PIRSF037090">
    <property type="entry name" value="Iontro_Glu-like_rcpt_pln"/>
    <property type="match status" value="1"/>
</dbReference>
<dbReference type="EMBL" id="LR746267">
    <property type="protein sequence ID" value="CAA7394438.1"/>
    <property type="molecule type" value="Genomic_DNA"/>
</dbReference>
<feature type="chain" id="PRO_5029813485" description="Glutamate receptor" evidence="15">
    <location>
        <begin position="23"/>
        <end position="907"/>
    </location>
</feature>
<proteinExistence type="inferred from homology"/>
<dbReference type="FunFam" id="3.40.190.10:FF:000054">
    <property type="entry name" value="Glutamate receptor"/>
    <property type="match status" value="1"/>
</dbReference>
<evidence type="ECO:0000259" key="16">
    <source>
        <dbReference type="SMART" id="SM00079"/>
    </source>
</evidence>
<keyword evidence="9 13" id="KW-0675">Receptor</keyword>
<feature type="transmembrane region" description="Helical" evidence="14">
    <location>
        <begin position="826"/>
        <end position="850"/>
    </location>
</feature>
<feature type="transmembrane region" description="Helical" evidence="14">
    <location>
        <begin position="645"/>
        <end position="669"/>
    </location>
</feature>
<dbReference type="Pfam" id="PF01094">
    <property type="entry name" value="ANF_receptor"/>
    <property type="match status" value="1"/>
</dbReference>
<dbReference type="SUPFAM" id="SSF53822">
    <property type="entry name" value="Periplasmic binding protein-like I"/>
    <property type="match status" value="1"/>
</dbReference>
<feature type="transmembrane region" description="Helical" evidence="14">
    <location>
        <begin position="583"/>
        <end position="603"/>
    </location>
</feature>
<evidence type="ECO:0000256" key="9">
    <source>
        <dbReference type="ARBA" id="ARBA00023170"/>
    </source>
</evidence>
<accession>A0A7I8KBI8</accession>
<name>A0A7I8KBI8_SPIIN</name>
<dbReference type="OrthoDB" id="5984008at2759"/>
<dbReference type="InterPro" id="IPR001828">
    <property type="entry name" value="ANF_lig-bd_rcpt"/>
</dbReference>
<dbReference type="FunFam" id="1.10.287.70:FF:000037">
    <property type="entry name" value="Glutamate receptor"/>
    <property type="match status" value="1"/>
</dbReference>
<comment type="similarity">
    <text evidence="2 13">Belongs to the glutamate-gated ion channel (TC 1.A.10.1) family.</text>
</comment>
<evidence type="ECO:0000256" key="2">
    <source>
        <dbReference type="ARBA" id="ARBA00008685"/>
    </source>
</evidence>
<dbReference type="SUPFAM" id="SSF53850">
    <property type="entry name" value="Periplasmic binding protein-like II"/>
    <property type="match status" value="1"/>
</dbReference>
<keyword evidence="5 15" id="KW-0732">Signal</keyword>
<keyword evidence="11 13" id="KW-1071">Ligand-gated ion channel</keyword>
<evidence type="ECO:0000256" key="4">
    <source>
        <dbReference type="ARBA" id="ARBA00022692"/>
    </source>
</evidence>
<evidence type="ECO:0000256" key="15">
    <source>
        <dbReference type="SAM" id="SignalP"/>
    </source>
</evidence>
<keyword evidence="6 14" id="KW-1133">Transmembrane helix</keyword>
<dbReference type="InterPro" id="IPR019594">
    <property type="entry name" value="Glu/Gly-bd"/>
</dbReference>
<dbReference type="PRINTS" id="PR01176">
    <property type="entry name" value="GABABRECEPTR"/>
</dbReference>
<dbReference type="Proteomes" id="UP000663760">
    <property type="component" value="Chromosome 4"/>
</dbReference>
<dbReference type="InterPro" id="IPR000337">
    <property type="entry name" value="GPCR_3"/>
</dbReference>
<keyword evidence="7 13" id="KW-0406">Ion transport</keyword>
<evidence type="ECO:0000256" key="10">
    <source>
        <dbReference type="ARBA" id="ARBA00023180"/>
    </source>
</evidence>
<dbReference type="GO" id="GO:0016020">
    <property type="term" value="C:membrane"/>
    <property type="evidence" value="ECO:0007669"/>
    <property type="project" value="UniProtKB-SubCell"/>
</dbReference>
<dbReference type="GO" id="GO:0009611">
    <property type="term" value="P:response to wounding"/>
    <property type="evidence" value="ECO:0007669"/>
    <property type="project" value="UniProtKB-ARBA"/>
</dbReference>
<keyword evidence="18" id="KW-1185">Reference proteome</keyword>
<dbReference type="FunFam" id="3.40.50.2300:FF:000081">
    <property type="entry name" value="Glutamate receptor"/>
    <property type="match status" value="1"/>
</dbReference>
<evidence type="ECO:0000313" key="18">
    <source>
        <dbReference type="Proteomes" id="UP000663760"/>
    </source>
</evidence>
<comment type="function">
    <text evidence="13">Glutamate-gated receptor that probably acts as non-selective cation channel.</text>
</comment>
<dbReference type="FunFam" id="3.40.190.10:FF:000175">
    <property type="entry name" value="Glutamate receptor"/>
    <property type="match status" value="1"/>
</dbReference>
<dbReference type="GO" id="GO:0015276">
    <property type="term" value="F:ligand-gated monoatomic ion channel activity"/>
    <property type="evidence" value="ECO:0007669"/>
    <property type="project" value="InterPro"/>
</dbReference>
<dbReference type="InterPro" id="IPR017103">
    <property type="entry name" value="Iontropic_Glu_rcpt_pln"/>
</dbReference>
<dbReference type="CDD" id="cd13686">
    <property type="entry name" value="GluR_Plant"/>
    <property type="match status" value="1"/>
</dbReference>
<evidence type="ECO:0000256" key="3">
    <source>
        <dbReference type="ARBA" id="ARBA00022448"/>
    </source>
</evidence>
<evidence type="ECO:0000256" key="1">
    <source>
        <dbReference type="ARBA" id="ARBA00004141"/>
    </source>
</evidence>
<gene>
    <name evidence="17" type="ORF">SI8410_04005099</name>
</gene>
<dbReference type="InterPro" id="IPR015683">
    <property type="entry name" value="Ionotropic_Glu_rcpt"/>
</dbReference>
<evidence type="ECO:0000256" key="8">
    <source>
        <dbReference type="ARBA" id="ARBA00023136"/>
    </source>
</evidence>
<organism evidence="17 18">
    <name type="scientific">Spirodela intermedia</name>
    <name type="common">Intermediate duckweed</name>
    <dbReference type="NCBI Taxonomy" id="51605"/>
    <lineage>
        <taxon>Eukaryota</taxon>
        <taxon>Viridiplantae</taxon>
        <taxon>Streptophyta</taxon>
        <taxon>Embryophyta</taxon>
        <taxon>Tracheophyta</taxon>
        <taxon>Spermatophyta</taxon>
        <taxon>Magnoliopsida</taxon>
        <taxon>Liliopsida</taxon>
        <taxon>Araceae</taxon>
        <taxon>Lemnoideae</taxon>
        <taxon>Spirodela</taxon>
    </lineage>
</organism>
<feature type="domain" description="Ionotropic glutamate receptor C-terminal" evidence="16">
    <location>
        <begin position="464"/>
        <end position="805"/>
    </location>
</feature>
<dbReference type="GO" id="GO:0004930">
    <property type="term" value="F:G protein-coupled receptor activity"/>
    <property type="evidence" value="ECO:0007669"/>
    <property type="project" value="InterPro"/>
</dbReference>
<evidence type="ECO:0000313" key="17">
    <source>
        <dbReference type="EMBL" id="CAA7394438.1"/>
    </source>
</evidence>
<evidence type="ECO:0000256" key="12">
    <source>
        <dbReference type="ARBA" id="ARBA00023303"/>
    </source>
</evidence>
<feature type="signal peptide" evidence="15">
    <location>
        <begin position="1"/>
        <end position="22"/>
    </location>
</feature>
<dbReference type="InterPro" id="IPR001320">
    <property type="entry name" value="Iontro_rcpt_C"/>
</dbReference>
<evidence type="ECO:0000256" key="13">
    <source>
        <dbReference type="PIRNR" id="PIRNR037090"/>
    </source>
</evidence>
<dbReference type="PANTHER" id="PTHR18966">
    <property type="entry name" value="IONOTROPIC GLUTAMATE RECEPTOR"/>
    <property type="match status" value="1"/>
</dbReference>